<evidence type="ECO:0000313" key="1">
    <source>
        <dbReference type="EMBL" id="KAJ8685693.1"/>
    </source>
</evidence>
<dbReference type="EMBL" id="CM056741">
    <property type="protein sequence ID" value="KAJ8685693.1"/>
    <property type="molecule type" value="Genomic_DNA"/>
</dbReference>
<evidence type="ECO:0000313" key="2">
    <source>
        <dbReference type="Proteomes" id="UP001239111"/>
    </source>
</evidence>
<comment type="caution">
    <text evidence="1">The sequence shown here is derived from an EMBL/GenBank/DDBJ whole genome shotgun (WGS) entry which is preliminary data.</text>
</comment>
<reference evidence="1" key="1">
    <citation type="submission" date="2023-04" db="EMBL/GenBank/DDBJ databases">
        <title>A chromosome-level genome assembly of the parasitoid wasp Eretmocerus hayati.</title>
        <authorList>
            <person name="Zhong Y."/>
            <person name="Liu S."/>
            <person name="Liu Y."/>
        </authorList>
    </citation>
    <scope>NUCLEOTIDE SEQUENCE</scope>
    <source>
        <strain evidence="1">ZJU_SS_LIU_2023</strain>
    </source>
</reference>
<gene>
    <name evidence="1" type="ORF">QAD02_021486</name>
</gene>
<proteinExistence type="predicted"/>
<name>A0ACC2PRS1_9HYME</name>
<dbReference type="Proteomes" id="UP001239111">
    <property type="component" value="Chromosome 1"/>
</dbReference>
<sequence>MKATESRTILLYTGAVACAGVLPDMYYKHFLLFHDALTILNRADLCGDEETLQYADNLLKRFVDGYETLFGSKFLAYNFHLLLYVVEDCGKYGTLNEFSAFPFGNYMRIMRGLVRKGDQPLQQLMRRYAEIDALNAKCAANRSADWSHRSGEGPKTKHNDHSTLVVLRLDKFTLNCKDGKNGCVLVDDYDGYGNKVGEAVVECECIKKSTIYIVSGMHVRDGRWSLQHVLAKMLKLPYNDGKIVTLPILHTYGATVTREK</sequence>
<keyword evidence="2" id="KW-1185">Reference proteome</keyword>
<organism evidence="1 2">
    <name type="scientific">Eretmocerus hayati</name>
    <dbReference type="NCBI Taxonomy" id="131215"/>
    <lineage>
        <taxon>Eukaryota</taxon>
        <taxon>Metazoa</taxon>
        <taxon>Ecdysozoa</taxon>
        <taxon>Arthropoda</taxon>
        <taxon>Hexapoda</taxon>
        <taxon>Insecta</taxon>
        <taxon>Pterygota</taxon>
        <taxon>Neoptera</taxon>
        <taxon>Endopterygota</taxon>
        <taxon>Hymenoptera</taxon>
        <taxon>Apocrita</taxon>
        <taxon>Proctotrupomorpha</taxon>
        <taxon>Chalcidoidea</taxon>
        <taxon>Aphelinidae</taxon>
        <taxon>Aphelininae</taxon>
        <taxon>Eretmocerus</taxon>
    </lineage>
</organism>
<accession>A0ACC2PRS1</accession>
<protein>
    <submittedName>
        <fullName evidence="1">Uncharacterized protein</fullName>
    </submittedName>
</protein>